<keyword evidence="2" id="KW-1185">Reference proteome</keyword>
<organism evidence="1 2">
    <name type="scientific">Caenorhabditis angaria</name>
    <dbReference type="NCBI Taxonomy" id="860376"/>
    <lineage>
        <taxon>Eukaryota</taxon>
        <taxon>Metazoa</taxon>
        <taxon>Ecdysozoa</taxon>
        <taxon>Nematoda</taxon>
        <taxon>Chromadorea</taxon>
        <taxon>Rhabditida</taxon>
        <taxon>Rhabditina</taxon>
        <taxon>Rhabditomorpha</taxon>
        <taxon>Rhabditoidea</taxon>
        <taxon>Rhabditidae</taxon>
        <taxon>Peloderinae</taxon>
        <taxon>Caenorhabditis</taxon>
    </lineage>
</organism>
<dbReference type="EMBL" id="CANHGI010000001">
    <property type="protein sequence ID" value="CAI5439480.1"/>
    <property type="molecule type" value="Genomic_DNA"/>
</dbReference>
<protein>
    <submittedName>
        <fullName evidence="1">Uncharacterized protein</fullName>
    </submittedName>
</protein>
<reference evidence="1" key="1">
    <citation type="submission" date="2022-11" db="EMBL/GenBank/DDBJ databases">
        <authorList>
            <person name="Kikuchi T."/>
        </authorList>
    </citation>
    <scope>NUCLEOTIDE SEQUENCE</scope>
    <source>
        <strain evidence="1">PS1010</strain>
    </source>
</reference>
<evidence type="ECO:0000313" key="2">
    <source>
        <dbReference type="Proteomes" id="UP001152747"/>
    </source>
</evidence>
<name>A0A9P1IA07_9PELO</name>
<dbReference type="Proteomes" id="UP001152747">
    <property type="component" value="Unassembled WGS sequence"/>
</dbReference>
<dbReference type="AlphaFoldDB" id="A0A9P1IA07"/>
<accession>A0A9P1IA07</accession>
<gene>
    <name evidence="1" type="ORF">CAMP_LOCUS2117</name>
</gene>
<sequence>MIDNIGCCQRLRIQGRYQEMEGQETSTLVSAKRALLELGNQPSPLLVMTTKPAPTAIFLVNPIKMTEKMRPHHEKQVLLTSNFVIFQFLL</sequence>
<comment type="caution">
    <text evidence="1">The sequence shown here is derived from an EMBL/GenBank/DDBJ whole genome shotgun (WGS) entry which is preliminary data.</text>
</comment>
<proteinExistence type="predicted"/>
<evidence type="ECO:0000313" key="1">
    <source>
        <dbReference type="EMBL" id="CAI5439480.1"/>
    </source>
</evidence>